<evidence type="ECO:0000256" key="2">
    <source>
        <dbReference type="ARBA" id="ARBA00022729"/>
    </source>
</evidence>
<dbReference type="Proteomes" id="UP000664277">
    <property type="component" value="Unassembled WGS sequence"/>
</dbReference>
<name>A0A8J7PIL4_9BACT</name>
<gene>
    <name evidence="5" type="ORF">J0M35_16765</name>
</gene>
<dbReference type="AlphaFoldDB" id="A0A8J7PIL4"/>
<feature type="region of interest" description="Disordered" evidence="3">
    <location>
        <begin position="36"/>
        <end position="56"/>
    </location>
</feature>
<protein>
    <submittedName>
        <fullName evidence="5">ABC transporter substrate-binding protein</fullName>
    </submittedName>
</protein>
<organism evidence="5 6">
    <name type="scientific">Candidatus Obscuribacter phosphatis</name>
    <dbReference type="NCBI Taxonomy" id="1906157"/>
    <lineage>
        <taxon>Bacteria</taxon>
        <taxon>Bacillati</taxon>
        <taxon>Candidatus Melainabacteria</taxon>
        <taxon>Candidatus Obscuribacterales</taxon>
        <taxon>Candidatus Obscuribacteraceae</taxon>
        <taxon>Candidatus Obscuribacter</taxon>
    </lineage>
</organism>
<dbReference type="Pfam" id="PF01497">
    <property type="entry name" value="Peripla_BP_2"/>
    <property type="match status" value="1"/>
</dbReference>
<comment type="caution">
    <text evidence="5">The sequence shown here is derived from an EMBL/GenBank/DDBJ whole genome shotgun (WGS) entry which is preliminary data.</text>
</comment>
<sequence length="316" mass="34988">MEKKTTEVRRKAGETLVWVTAFGLTGASAFNSLQLPAQAQSPQGKNQKKSGGQAHHQKLRLVSLAPSNTELLAALKAQDSLVGVCTYCDFPASVSQVTKAGTFVSANLEKLKSLHPDYVLLVSGQEALAATLDRNHFQTIMLENKKLEDIGKNILQLGRLLGKEEEATNLKTKLDKELAAFREENGKKSQTSVFYCVWPKPLMTVGSGSFLDEVITACGGRNIAGQIKNAYPTYSLEKLVMQNPDVIILPHEAKGQSFLKQAPWKDLKAVKESRVFFQPEPRNDMLARPTYRIMEGLNWLAERLHPQESIAAVRKQ</sequence>
<evidence type="ECO:0000256" key="1">
    <source>
        <dbReference type="ARBA" id="ARBA00008814"/>
    </source>
</evidence>
<dbReference type="PANTHER" id="PTHR30535:SF34">
    <property type="entry name" value="MOLYBDATE-BINDING PROTEIN MOLA"/>
    <property type="match status" value="1"/>
</dbReference>
<dbReference type="InterPro" id="IPR050902">
    <property type="entry name" value="ABC_Transporter_SBP"/>
</dbReference>
<accession>A0A8J7PIL4</accession>
<comment type="similarity">
    <text evidence="1">Belongs to the bacterial solute-binding protein 8 family.</text>
</comment>
<dbReference type="PANTHER" id="PTHR30535">
    <property type="entry name" value="VITAMIN B12-BINDING PROTEIN"/>
    <property type="match status" value="1"/>
</dbReference>
<feature type="compositionally biased region" description="Polar residues" evidence="3">
    <location>
        <begin position="36"/>
        <end position="45"/>
    </location>
</feature>
<dbReference type="EMBL" id="JAFLCK010000029">
    <property type="protein sequence ID" value="MBN8662022.1"/>
    <property type="molecule type" value="Genomic_DNA"/>
</dbReference>
<dbReference type="PROSITE" id="PS50983">
    <property type="entry name" value="FE_B12_PBP"/>
    <property type="match status" value="1"/>
</dbReference>
<dbReference type="Gene3D" id="3.40.50.1980">
    <property type="entry name" value="Nitrogenase molybdenum iron protein domain"/>
    <property type="match status" value="2"/>
</dbReference>
<dbReference type="NCBIfam" id="NF038402">
    <property type="entry name" value="TroA_like"/>
    <property type="match status" value="1"/>
</dbReference>
<evidence type="ECO:0000259" key="4">
    <source>
        <dbReference type="PROSITE" id="PS50983"/>
    </source>
</evidence>
<evidence type="ECO:0000313" key="5">
    <source>
        <dbReference type="EMBL" id="MBN8662022.1"/>
    </source>
</evidence>
<evidence type="ECO:0000313" key="6">
    <source>
        <dbReference type="Proteomes" id="UP000664277"/>
    </source>
</evidence>
<keyword evidence="2" id="KW-0732">Signal</keyword>
<feature type="domain" description="Fe/B12 periplasmic-binding" evidence="4">
    <location>
        <begin position="60"/>
        <end position="308"/>
    </location>
</feature>
<proteinExistence type="inferred from homology"/>
<dbReference type="InterPro" id="IPR002491">
    <property type="entry name" value="ABC_transptr_periplasmic_BD"/>
</dbReference>
<dbReference type="GO" id="GO:0071281">
    <property type="term" value="P:cellular response to iron ion"/>
    <property type="evidence" value="ECO:0007669"/>
    <property type="project" value="TreeGrafter"/>
</dbReference>
<dbReference type="SUPFAM" id="SSF53807">
    <property type="entry name" value="Helical backbone' metal receptor"/>
    <property type="match status" value="1"/>
</dbReference>
<reference evidence="5" key="1">
    <citation type="submission" date="2021-02" db="EMBL/GenBank/DDBJ databases">
        <title>Genome-Resolved Metagenomics of a Microbial Community Performing Photosynthetic Biological Nutrient Removal.</title>
        <authorList>
            <person name="Mcdaniel E.A."/>
        </authorList>
    </citation>
    <scope>NUCLEOTIDE SEQUENCE</scope>
    <source>
        <strain evidence="5">UWPOB_OBS1</strain>
    </source>
</reference>
<dbReference type="InterPro" id="IPR054828">
    <property type="entry name" value="Vit_B12_bind_prot"/>
</dbReference>
<evidence type="ECO:0000256" key="3">
    <source>
        <dbReference type="SAM" id="MobiDB-lite"/>
    </source>
</evidence>